<dbReference type="InterPro" id="IPR017034">
    <property type="entry name" value="Abi_system_AbiD/AbiF"/>
</dbReference>
<accession>A0A1G7A5P8</accession>
<gene>
    <name evidence="1" type="ORF">SAMN04488126_103201</name>
</gene>
<protein>
    <submittedName>
        <fullName evidence="1">Abortive infection bacteriophage resistance protein</fullName>
    </submittedName>
</protein>
<dbReference type="EMBL" id="FNAR01000003">
    <property type="protein sequence ID" value="SDE10081.1"/>
    <property type="molecule type" value="Genomic_DNA"/>
</dbReference>
<dbReference type="RefSeq" id="WP_092094920.1">
    <property type="nucleotide sequence ID" value="NZ_FNAR01000003.1"/>
</dbReference>
<reference evidence="1 2" key="1">
    <citation type="submission" date="2016-10" db="EMBL/GenBank/DDBJ databases">
        <authorList>
            <person name="de Groot N.N."/>
        </authorList>
    </citation>
    <scope>NUCLEOTIDE SEQUENCE [LARGE SCALE GENOMIC DNA]</scope>
    <source>
        <strain evidence="1 2">CGMCC 1.6762</strain>
    </source>
</reference>
<dbReference type="PIRSF" id="PIRSF034934">
    <property type="entry name" value="AbiF_AbiD"/>
    <property type="match status" value="1"/>
</dbReference>
<evidence type="ECO:0000313" key="1">
    <source>
        <dbReference type="EMBL" id="SDE10081.1"/>
    </source>
</evidence>
<dbReference type="InterPro" id="IPR011664">
    <property type="entry name" value="Abi_system_AbiD/AbiF-like"/>
</dbReference>
<name>A0A1G7A5P8_9BACL</name>
<proteinExistence type="predicted"/>
<dbReference type="Pfam" id="PF07751">
    <property type="entry name" value="Abi_2"/>
    <property type="match status" value="1"/>
</dbReference>
<organism evidence="1 2">
    <name type="scientific">Bhargavaea beijingensis</name>
    <dbReference type="NCBI Taxonomy" id="426756"/>
    <lineage>
        <taxon>Bacteria</taxon>
        <taxon>Bacillati</taxon>
        <taxon>Bacillota</taxon>
        <taxon>Bacilli</taxon>
        <taxon>Bacillales</taxon>
        <taxon>Caryophanaceae</taxon>
        <taxon>Bhargavaea</taxon>
    </lineage>
</organism>
<dbReference type="Proteomes" id="UP000198823">
    <property type="component" value="Unassembled WGS sequence"/>
</dbReference>
<dbReference type="AlphaFoldDB" id="A0A1G7A5P8"/>
<dbReference type="OrthoDB" id="5363652at2"/>
<dbReference type="STRING" id="426756.SAMN04488126_103201"/>
<sequence length="292" mass="34743">MTVPSFPKPPKTYSEQVAILKSRNMIVADEEKAIRKLAQLNYYRLTAYALSFKEGENYREGTRFDHIVEIYEFDQRLRNTLMRYLEQIEINLRTTIAYHLAHTYGPLGYRNQDYFYSAPKHKEFLEKLDDNISKRSTDELFIAHHIENYHRKFPIWVSVEVLTFSNLSMLYSNLLRKDQLAIAKKHNTKPFYLINWLHSLSYLRNICAHYSRLYGKNLRIPSKQLNNIPNTVDPQKLFSSIAALCFLLPQTDRENFIIEIFALIENYIEWIELKEIGFPNDWRSVLEIIHKP</sequence>
<evidence type="ECO:0000313" key="2">
    <source>
        <dbReference type="Proteomes" id="UP000198823"/>
    </source>
</evidence>